<dbReference type="Gene3D" id="3.20.20.100">
    <property type="entry name" value="NADP-dependent oxidoreductase domain"/>
    <property type="match status" value="1"/>
</dbReference>
<dbReference type="EMBL" id="ODYU01009309">
    <property type="protein sequence ID" value="SOQ53638.1"/>
    <property type="molecule type" value="Genomic_DNA"/>
</dbReference>
<dbReference type="InterPro" id="IPR020471">
    <property type="entry name" value="AKR"/>
</dbReference>
<name>A0A2H1WKT0_SPOFR</name>
<dbReference type="InterPro" id="IPR023210">
    <property type="entry name" value="NADP_OxRdtase_dom"/>
</dbReference>
<evidence type="ECO:0000256" key="2">
    <source>
        <dbReference type="ARBA" id="ARBA00022857"/>
    </source>
</evidence>
<dbReference type="InterPro" id="IPR018170">
    <property type="entry name" value="Aldo/ket_reductase_CS"/>
</dbReference>
<dbReference type="PANTHER" id="PTHR11732">
    <property type="entry name" value="ALDO/KETO REDUCTASE"/>
    <property type="match status" value="1"/>
</dbReference>
<evidence type="ECO:0000313" key="5">
    <source>
        <dbReference type="EMBL" id="SOQ53638.1"/>
    </source>
</evidence>
<organism evidence="5">
    <name type="scientific">Spodoptera frugiperda</name>
    <name type="common">Fall armyworm</name>
    <dbReference type="NCBI Taxonomy" id="7108"/>
    <lineage>
        <taxon>Eukaryota</taxon>
        <taxon>Metazoa</taxon>
        <taxon>Ecdysozoa</taxon>
        <taxon>Arthropoda</taxon>
        <taxon>Hexapoda</taxon>
        <taxon>Insecta</taxon>
        <taxon>Pterygota</taxon>
        <taxon>Neoptera</taxon>
        <taxon>Endopterygota</taxon>
        <taxon>Lepidoptera</taxon>
        <taxon>Glossata</taxon>
        <taxon>Ditrysia</taxon>
        <taxon>Noctuoidea</taxon>
        <taxon>Noctuidae</taxon>
        <taxon>Amphipyrinae</taxon>
        <taxon>Spodoptera</taxon>
    </lineage>
</organism>
<dbReference type="FunFam" id="3.20.20.100:FF:000006">
    <property type="entry name" value="Aldo-keto reductase family 1 member A1"/>
    <property type="match status" value="1"/>
</dbReference>
<dbReference type="InterPro" id="IPR044488">
    <property type="entry name" value="AKR2E"/>
</dbReference>
<dbReference type="CDD" id="cd19116">
    <property type="entry name" value="AKR_AKR2E1-5"/>
    <property type="match status" value="1"/>
</dbReference>
<dbReference type="PROSITE" id="PS00798">
    <property type="entry name" value="ALDOKETO_REDUCTASE_1"/>
    <property type="match status" value="1"/>
</dbReference>
<protein>
    <submittedName>
        <fullName evidence="5">SFRICE_008454</fullName>
    </submittedName>
</protein>
<dbReference type="GO" id="GO:0016491">
    <property type="term" value="F:oxidoreductase activity"/>
    <property type="evidence" value="ECO:0007669"/>
    <property type="project" value="UniProtKB-KW"/>
</dbReference>
<dbReference type="PROSITE" id="PS00062">
    <property type="entry name" value="ALDOKETO_REDUCTASE_2"/>
    <property type="match status" value="1"/>
</dbReference>
<dbReference type="InterPro" id="IPR036812">
    <property type="entry name" value="NAD(P)_OxRdtase_dom_sf"/>
</dbReference>
<gene>
    <name evidence="5" type="ORF">SFRICE_008454</name>
</gene>
<dbReference type="PROSITE" id="PS00063">
    <property type="entry name" value="ALDOKETO_REDUCTASE_3"/>
    <property type="match status" value="1"/>
</dbReference>
<feature type="domain" description="NADP-dependent oxidoreductase" evidence="4">
    <location>
        <begin position="87"/>
        <end position="375"/>
    </location>
</feature>
<reference evidence="5" key="1">
    <citation type="submission" date="2016-07" db="EMBL/GenBank/DDBJ databases">
        <authorList>
            <person name="Bretaudeau A."/>
        </authorList>
    </citation>
    <scope>NUCLEOTIDE SEQUENCE</scope>
    <source>
        <strain evidence="5">Rice</strain>
        <tissue evidence="5">Whole body</tissue>
    </source>
</reference>
<keyword evidence="2" id="KW-0521">NADP</keyword>
<dbReference type="AlphaFoldDB" id="A0A2H1WKT0"/>
<dbReference type="SUPFAM" id="SSF51430">
    <property type="entry name" value="NAD(P)-linked oxidoreductase"/>
    <property type="match status" value="1"/>
</dbReference>
<dbReference type="PRINTS" id="PR00069">
    <property type="entry name" value="ALDKETRDTASE"/>
</dbReference>
<evidence type="ECO:0000256" key="3">
    <source>
        <dbReference type="ARBA" id="ARBA00023002"/>
    </source>
</evidence>
<comment type="similarity">
    <text evidence="1">Belongs to the aldo/keto reductase family.</text>
</comment>
<sequence>MSKRTLEEFKRDYNLRQRILRPDPDVEGALDRATEVTEEIAARVKTYNQDFRKRKKYKPGCCCQEAVTRPGVAPLVQLNDGREIPNLGLGTWLGFNKAGGLEPVVDDKVQLAVEAAIDAGYRHIDTAAIYETEEQVGIAIQNKIAEGVVAREDLFITSKLWNDRHAKKDVVPALKESLARLNLTYLDLYLIHWPIAQYVSIATLYEEADHLMENGTYYDTDYVETWKGMIDAQVLGLARSIGVSNFNRTQLDRLLTMTTVKPAVLQIEVNLNLQQPQMIKFCKEHGIAVVGYTPFGSLFHNRAAPNAPPPRTDNQTLLKISDKYHKTIAQVNLRYLIELGVIPIPKSVTPKRIGENIEVFDFQLTQRERDLMRAFDKNYRTIPVTMWEDSPYYPFHKK</sequence>
<evidence type="ECO:0000256" key="1">
    <source>
        <dbReference type="ARBA" id="ARBA00007905"/>
    </source>
</evidence>
<accession>A0A2H1WKT0</accession>
<evidence type="ECO:0000259" key="4">
    <source>
        <dbReference type="Pfam" id="PF00248"/>
    </source>
</evidence>
<proteinExistence type="inferred from homology"/>
<keyword evidence="3" id="KW-0560">Oxidoreductase</keyword>
<dbReference type="Pfam" id="PF00248">
    <property type="entry name" value="Aldo_ket_red"/>
    <property type="match status" value="1"/>
</dbReference>